<feature type="region of interest" description="Disordered" evidence="10">
    <location>
        <begin position="202"/>
        <end position="221"/>
    </location>
</feature>
<dbReference type="AlphaFoldDB" id="A0A498J7C5"/>
<comment type="caution">
    <text evidence="12">The sequence shown here is derived from an EMBL/GenBank/DDBJ whole genome shotgun (WGS) entry which is preliminary data.</text>
</comment>
<feature type="compositionally biased region" description="Polar residues" evidence="10">
    <location>
        <begin position="66"/>
        <end position="89"/>
    </location>
</feature>
<dbReference type="Gene3D" id="2.20.25.80">
    <property type="entry name" value="WRKY domain"/>
    <property type="match status" value="2"/>
</dbReference>
<evidence type="ECO:0000256" key="3">
    <source>
        <dbReference type="ARBA" id="ARBA00022737"/>
    </source>
</evidence>
<dbReference type="FunFam" id="2.20.25.80:FF:000003">
    <property type="entry name" value="WRKY transcription factor 57"/>
    <property type="match status" value="1"/>
</dbReference>
<evidence type="ECO:0000256" key="9">
    <source>
        <dbReference type="ARBA" id="ARBA00061157"/>
    </source>
</evidence>
<dbReference type="FunFam" id="2.20.25.80:FF:000006">
    <property type="entry name" value="WRKY transcription factor"/>
    <property type="match status" value="1"/>
</dbReference>
<dbReference type="Pfam" id="PF03106">
    <property type="entry name" value="WRKY"/>
    <property type="match status" value="2"/>
</dbReference>
<dbReference type="InterPro" id="IPR036576">
    <property type="entry name" value="WRKY_dom_sf"/>
</dbReference>
<dbReference type="SMR" id="A0A498J7C5"/>
<evidence type="ECO:0000313" key="13">
    <source>
        <dbReference type="Proteomes" id="UP000290289"/>
    </source>
</evidence>
<evidence type="ECO:0000256" key="2">
    <source>
        <dbReference type="ARBA" id="ARBA00022723"/>
    </source>
</evidence>
<dbReference type="InterPro" id="IPR044810">
    <property type="entry name" value="WRKY_plant"/>
</dbReference>
<accession>A0A498J7C5</accession>
<dbReference type="EMBL" id="RDQH01000335">
    <property type="protein sequence ID" value="RXH90094.1"/>
    <property type="molecule type" value="Genomic_DNA"/>
</dbReference>
<feature type="domain" description="WRKY" evidence="11">
    <location>
        <begin position="107"/>
        <end position="171"/>
    </location>
</feature>
<dbReference type="SMART" id="SM00774">
    <property type="entry name" value="WRKY"/>
    <property type="match status" value="2"/>
</dbReference>
<feature type="compositionally biased region" description="Basic and acidic residues" evidence="10">
    <location>
        <begin position="378"/>
        <end position="398"/>
    </location>
</feature>
<dbReference type="Proteomes" id="UP000290289">
    <property type="component" value="Chromosome 9"/>
</dbReference>
<dbReference type="STRING" id="3750.A0A498J7C5"/>
<evidence type="ECO:0000313" key="12">
    <source>
        <dbReference type="EMBL" id="RXH90094.1"/>
    </source>
</evidence>
<evidence type="ECO:0000259" key="11">
    <source>
        <dbReference type="PROSITE" id="PS50811"/>
    </source>
</evidence>
<feature type="compositionally biased region" description="Basic and acidic residues" evidence="10">
    <location>
        <begin position="8"/>
        <end position="29"/>
    </location>
</feature>
<comment type="similarity">
    <text evidence="9">Belongs to the WRKY group I family.</text>
</comment>
<gene>
    <name evidence="12" type="ORF">DVH24_032451</name>
</gene>
<evidence type="ECO:0000256" key="4">
    <source>
        <dbReference type="ARBA" id="ARBA00022833"/>
    </source>
</evidence>
<proteinExistence type="inferred from homology"/>
<feature type="compositionally biased region" description="Basic and acidic residues" evidence="10">
    <location>
        <begin position="239"/>
        <end position="249"/>
    </location>
</feature>
<keyword evidence="2" id="KW-0479">Metal-binding</keyword>
<dbReference type="PANTHER" id="PTHR31221:SF125">
    <property type="entry name" value="WRKY TRANSCRIPTION FACTOR 1"/>
    <property type="match status" value="1"/>
</dbReference>
<dbReference type="PROSITE" id="PS50811">
    <property type="entry name" value="WRKY"/>
    <property type="match status" value="2"/>
</dbReference>
<keyword evidence="6" id="KW-0238">DNA-binding</keyword>
<dbReference type="GO" id="GO:0043565">
    <property type="term" value="F:sequence-specific DNA binding"/>
    <property type="evidence" value="ECO:0007669"/>
    <property type="project" value="InterPro"/>
</dbReference>
<feature type="domain" description="WRKY" evidence="11">
    <location>
        <begin position="277"/>
        <end position="342"/>
    </location>
</feature>
<dbReference type="InterPro" id="IPR003657">
    <property type="entry name" value="WRKY_dom"/>
</dbReference>
<name>A0A498J7C5_MALDO</name>
<feature type="region of interest" description="Disordered" evidence="10">
    <location>
        <begin position="373"/>
        <end position="407"/>
    </location>
</feature>
<organism evidence="12 13">
    <name type="scientific">Malus domestica</name>
    <name type="common">Apple</name>
    <name type="synonym">Pyrus malus</name>
    <dbReference type="NCBI Taxonomy" id="3750"/>
    <lineage>
        <taxon>Eukaryota</taxon>
        <taxon>Viridiplantae</taxon>
        <taxon>Streptophyta</taxon>
        <taxon>Embryophyta</taxon>
        <taxon>Tracheophyta</taxon>
        <taxon>Spermatophyta</taxon>
        <taxon>Magnoliopsida</taxon>
        <taxon>eudicotyledons</taxon>
        <taxon>Gunneridae</taxon>
        <taxon>Pentapetalae</taxon>
        <taxon>rosids</taxon>
        <taxon>fabids</taxon>
        <taxon>Rosales</taxon>
        <taxon>Rosaceae</taxon>
        <taxon>Amygdaloideae</taxon>
        <taxon>Maleae</taxon>
        <taxon>Malus</taxon>
    </lineage>
</organism>
<keyword evidence="4" id="KW-0862">Zinc</keyword>
<evidence type="ECO:0000256" key="5">
    <source>
        <dbReference type="ARBA" id="ARBA00023015"/>
    </source>
</evidence>
<evidence type="ECO:0000256" key="6">
    <source>
        <dbReference type="ARBA" id="ARBA00023125"/>
    </source>
</evidence>
<feature type="region of interest" description="Disordered" evidence="10">
    <location>
        <begin position="232"/>
        <end position="260"/>
    </location>
</feature>
<keyword evidence="13" id="KW-1185">Reference proteome</keyword>
<dbReference type="GO" id="GO:0005634">
    <property type="term" value="C:nucleus"/>
    <property type="evidence" value="ECO:0007669"/>
    <property type="project" value="UniProtKB-SubCell"/>
</dbReference>
<feature type="region of interest" description="Disordered" evidence="10">
    <location>
        <begin position="462"/>
        <end position="484"/>
    </location>
</feature>
<dbReference type="OrthoDB" id="1918969at2759"/>
<sequence>MIPLGEDGTDKVASDIVQKKESSDSEIHVPHQAPNKGICPLQSDHKGTAQFLTPEKASQVPDGVVTASQPNQEGSASSLTSEKTPQTPETAALALQSAQEGTTPSTTLKRVLDDGYHWRKYGQKFVKGNSYVRSYYRCTHPKCEVKKQVERALSGQITDTVYFGEHEHPKLRSVPVAVSFVVSIVEDERPKVLLLTDVEDKSSNAHEHESNQIEPVDPPQLSSVAVTEAVQGVLSQSNRPRDGDPDPIRQKKAKHNGNSLLVDKPAVEPRMVVQTMSEVDIVSDGYRWRKYGQKLVKGNPNPRSYYRCSNPGCPVKKHVERASHDSKVVIATYEGQHDHDMPPTRTVTHNTAASNVFTTARICESGTIPEGNAVCRDTSPEHEVKLSKQRNDESKTKPSDVAGSDMVVDSDLGSERTLHDQSVAEACTTTESDPPYMIVCRANHKKTIEMGIKSEGVDMVACDNLRPESNPPEQEKPKAEPVDS</sequence>
<feature type="compositionally biased region" description="Basic and acidic residues" evidence="10">
    <location>
        <begin position="202"/>
        <end position="211"/>
    </location>
</feature>
<dbReference type="Gramene" id="mRNA:MD09G0105800">
    <property type="protein sequence ID" value="mRNA:MD09G0105800"/>
    <property type="gene ID" value="MD09G0105800"/>
</dbReference>
<protein>
    <recommendedName>
        <fullName evidence="11">WRKY domain-containing protein</fullName>
    </recommendedName>
</protein>
<dbReference type="GO" id="GO:0046872">
    <property type="term" value="F:metal ion binding"/>
    <property type="evidence" value="ECO:0007669"/>
    <property type="project" value="UniProtKB-KW"/>
</dbReference>
<evidence type="ECO:0000256" key="10">
    <source>
        <dbReference type="SAM" id="MobiDB-lite"/>
    </source>
</evidence>
<keyword evidence="8" id="KW-0539">Nucleus</keyword>
<keyword evidence="3" id="KW-0677">Repeat</keyword>
<keyword evidence="7" id="KW-0804">Transcription</keyword>
<evidence type="ECO:0000256" key="8">
    <source>
        <dbReference type="ARBA" id="ARBA00023242"/>
    </source>
</evidence>
<comment type="subcellular location">
    <subcellularLocation>
        <location evidence="1">Nucleus</location>
    </subcellularLocation>
</comment>
<feature type="compositionally biased region" description="Basic and acidic residues" evidence="10">
    <location>
        <begin position="473"/>
        <end position="484"/>
    </location>
</feature>
<reference evidence="12 13" key="1">
    <citation type="submission" date="2018-10" db="EMBL/GenBank/DDBJ databases">
        <title>A high-quality apple genome assembly.</title>
        <authorList>
            <person name="Hu J."/>
        </authorList>
    </citation>
    <scope>NUCLEOTIDE SEQUENCE [LARGE SCALE GENOMIC DNA]</scope>
    <source>
        <strain evidence="13">cv. HFTH1</strain>
        <tissue evidence="12">Young leaf</tissue>
    </source>
</reference>
<dbReference type="SUPFAM" id="SSF118290">
    <property type="entry name" value="WRKY DNA-binding domain"/>
    <property type="match status" value="2"/>
</dbReference>
<evidence type="ECO:0000256" key="7">
    <source>
        <dbReference type="ARBA" id="ARBA00023163"/>
    </source>
</evidence>
<keyword evidence="5" id="KW-0805">Transcription regulation</keyword>
<feature type="region of interest" description="Disordered" evidence="10">
    <location>
        <begin position="1"/>
        <end position="104"/>
    </location>
</feature>
<dbReference type="PANTHER" id="PTHR31221">
    <property type="entry name" value="WRKY TRANSCRIPTION FACTOR PROTEIN 1-RELATED"/>
    <property type="match status" value="1"/>
</dbReference>
<evidence type="ECO:0000256" key="1">
    <source>
        <dbReference type="ARBA" id="ARBA00004123"/>
    </source>
</evidence>
<dbReference type="GO" id="GO:0003700">
    <property type="term" value="F:DNA-binding transcription factor activity"/>
    <property type="evidence" value="ECO:0007669"/>
    <property type="project" value="InterPro"/>
</dbReference>